<evidence type="ECO:0000313" key="4">
    <source>
        <dbReference type="Proteomes" id="UP001211065"/>
    </source>
</evidence>
<dbReference type="FunFam" id="1.25.40.90:FF:000006">
    <property type="entry name" value="Clathrin interactor 1"/>
    <property type="match status" value="1"/>
</dbReference>
<comment type="caution">
    <text evidence="3">The sequence shown here is derived from an EMBL/GenBank/DDBJ whole genome shotgun (WGS) entry which is preliminary data.</text>
</comment>
<keyword evidence="4" id="KW-1185">Reference proteome</keyword>
<gene>
    <name evidence="3" type="ORF">HK099_003387</name>
</gene>
<reference evidence="3" key="1">
    <citation type="submission" date="2020-05" db="EMBL/GenBank/DDBJ databases">
        <title>Phylogenomic resolution of chytrid fungi.</title>
        <authorList>
            <person name="Stajich J.E."/>
            <person name="Amses K."/>
            <person name="Simmons R."/>
            <person name="Seto K."/>
            <person name="Myers J."/>
            <person name="Bonds A."/>
            <person name="Quandt C.A."/>
            <person name="Barry K."/>
            <person name="Liu P."/>
            <person name="Grigoriev I."/>
            <person name="Longcore J.E."/>
            <person name="James T.Y."/>
        </authorList>
    </citation>
    <scope>NUCLEOTIDE SEQUENCE</scope>
    <source>
        <strain evidence="3">JEL0476</strain>
    </source>
</reference>
<dbReference type="GO" id="GO:0006897">
    <property type="term" value="P:endocytosis"/>
    <property type="evidence" value="ECO:0007669"/>
    <property type="project" value="TreeGrafter"/>
</dbReference>
<feature type="region of interest" description="Disordered" evidence="1">
    <location>
        <begin position="236"/>
        <end position="262"/>
    </location>
</feature>
<feature type="region of interest" description="Disordered" evidence="1">
    <location>
        <begin position="166"/>
        <end position="193"/>
    </location>
</feature>
<feature type="compositionally biased region" description="Low complexity" evidence="1">
    <location>
        <begin position="480"/>
        <end position="508"/>
    </location>
</feature>
<dbReference type="PANTHER" id="PTHR12276">
    <property type="entry name" value="EPSIN/ENT-RELATED"/>
    <property type="match status" value="1"/>
</dbReference>
<feature type="region of interest" description="Disordered" evidence="1">
    <location>
        <begin position="451"/>
        <end position="508"/>
    </location>
</feature>
<dbReference type="SMART" id="SM00273">
    <property type="entry name" value="ENTH"/>
    <property type="match status" value="1"/>
</dbReference>
<name>A0AAD5Y0Y3_9FUNG</name>
<protein>
    <recommendedName>
        <fullName evidence="2">ENTH domain-containing protein</fullName>
    </recommendedName>
</protein>
<accession>A0AAD5Y0Y3</accession>
<feature type="domain" description="ENTH" evidence="2">
    <location>
        <begin position="43"/>
        <end position="172"/>
    </location>
</feature>
<dbReference type="GO" id="GO:0030125">
    <property type="term" value="C:clathrin vesicle coat"/>
    <property type="evidence" value="ECO:0007669"/>
    <property type="project" value="TreeGrafter"/>
</dbReference>
<evidence type="ECO:0000256" key="1">
    <source>
        <dbReference type="SAM" id="MobiDB-lite"/>
    </source>
</evidence>
<dbReference type="AlphaFoldDB" id="A0AAD5Y0Y3"/>
<dbReference type="Proteomes" id="UP001211065">
    <property type="component" value="Unassembled WGS sequence"/>
</dbReference>
<dbReference type="PANTHER" id="PTHR12276:SF110">
    <property type="entry name" value="EPSIN-1-RELATED"/>
    <property type="match status" value="1"/>
</dbReference>
<dbReference type="InterPro" id="IPR008942">
    <property type="entry name" value="ENTH_VHS"/>
</dbReference>
<dbReference type="EMBL" id="JADGJW010000222">
    <property type="protein sequence ID" value="KAJ3221572.1"/>
    <property type="molecule type" value="Genomic_DNA"/>
</dbReference>
<proteinExistence type="predicted"/>
<dbReference type="Pfam" id="PF01417">
    <property type="entry name" value="ENTH"/>
    <property type="match status" value="1"/>
</dbReference>
<dbReference type="Gene3D" id="1.25.40.90">
    <property type="match status" value="1"/>
</dbReference>
<dbReference type="PROSITE" id="PS50942">
    <property type="entry name" value="ENTH"/>
    <property type="match status" value="1"/>
</dbReference>
<evidence type="ECO:0000259" key="2">
    <source>
        <dbReference type="PROSITE" id="PS50942"/>
    </source>
</evidence>
<dbReference type="SUPFAM" id="SSF48464">
    <property type="entry name" value="ENTH/VHS domain"/>
    <property type="match status" value="1"/>
</dbReference>
<dbReference type="InterPro" id="IPR013809">
    <property type="entry name" value="ENTH"/>
</dbReference>
<evidence type="ECO:0000313" key="3">
    <source>
        <dbReference type="EMBL" id="KAJ3221572.1"/>
    </source>
</evidence>
<feature type="compositionally biased region" description="Polar residues" evidence="1">
    <location>
        <begin position="451"/>
        <end position="479"/>
    </location>
</feature>
<dbReference type="GO" id="GO:0030276">
    <property type="term" value="F:clathrin binding"/>
    <property type="evidence" value="ECO:0007669"/>
    <property type="project" value="TreeGrafter"/>
</dbReference>
<dbReference type="GO" id="GO:0005543">
    <property type="term" value="F:phospholipid binding"/>
    <property type="evidence" value="ECO:0007669"/>
    <property type="project" value="TreeGrafter"/>
</dbReference>
<dbReference type="GO" id="GO:0005768">
    <property type="term" value="C:endosome"/>
    <property type="evidence" value="ECO:0007669"/>
    <property type="project" value="TreeGrafter"/>
</dbReference>
<dbReference type="CDD" id="cd16991">
    <property type="entry name" value="ENTH_Ent1_Ent2"/>
    <property type="match status" value="1"/>
</dbReference>
<sequence length="508" mass="54475">MSSWSILEHLDTVNFLLAGCEIAFWNSVARKTKLTIFFYQSKNVIGGYTDIQIKVRKATSNDPSGPAGHNLQELAAGTYNTREFNEIMEMLEKRLNDSGKNWRHALIVVDYLLHCGSESIITYAKENLYVIKTLKEFQYIDDEGRDQGQNVRSKARDITSLLADENRLREERGNGGVSSRVENRGLGGLSNDYYNEDSELQRALEESKKSALDEERKKLENLKSEKELQLAIEMSEEEAAAQRRKEATSKTTNNPFGSSGLSGSTSYSLGFNNTGTSVHSNTSQQVDLLGMDNVGFGNNGNSNQTYNNVTNSTVFNNSSSLGFNNTGSSLPGSFQPNSSALGFSNTGNSFTSAPASNVFGLNSLNTSSSVNGMGFSNTGGGFGSNQTSTNLMGSITGTSATSGMGFNNTGGGFGSSSGTAQSSVVGFSNTGGGFGGSSAVAKNPFSTNNQYSYSSTPAPTLSQMQMNGTGGSLNNAMSTGFNQPQNPFGQQNLNQQPQQQQQAQNLFF</sequence>
<organism evidence="3 4">
    <name type="scientific">Clydaea vesicula</name>
    <dbReference type="NCBI Taxonomy" id="447962"/>
    <lineage>
        <taxon>Eukaryota</taxon>
        <taxon>Fungi</taxon>
        <taxon>Fungi incertae sedis</taxon>
        <taxon>Chytridiomycota</taxon>
        <taxon>Chytridiomycota incertae sedis</taxon>
        <taxon>Chytridiomycetes</taxon>
        <taxon>Lobulomycetales</taxon>
        <taxon>Lobulomycetaceae</taxon>
        <taxon>Clydaea</taxon>
    </lineage>
</organism>
<dbReference type="GO" id="GO:0005886">
    <property type="term" value="C:plasma membrane"/>
    <property type="evidence" value="ECO:0007669"/>
    <property type="project" value="TreeGrafter"/>
</dbReference>